<dbReference type="InterPro" id="IPR050418">
    <property type="entry name" value="D-iso_2-hydroxyacid_DH_PdxB"/>
</dbReference>
<evidence type="ECO:0000259" key="6">
    <source>
        <dbReference type="Pfam" id="PF02826"/>
    </source>
</evidence>
<dbReference type="InterPro" id="IPR029753">
    <property type="entry name" value="D-isomer_DH_CS"/>
</dbReference>
<dbReference type="OrthoDB" id="9805416at2"/>
<accession>A0A7Z2JIJ5</accession>
<dbReference type="Pfam" id="PF02826">
    <property type="entry name" value="2-Hacid_dh_C"/>
    <property type="match status" value="1"/>
</dbReference>
<dbReference type="SUPFAM" id="SSF52283">
    <property type="entry name" value="Formate/glycerate dehydrogenase catalytic domain-like"/>
    <property type="match status" value="1"/>
</dbReference>
<evidence type="ECO:0000313" key="8">
    <source>
        <dbReference type="Proteomes" id="UP000433577"/>
    </source>
</evidence>
<dbReference type="SUPFAM" id="SSF51735">
    <property type="entry name" value="NAD(P)-binding Rossmann-fold domains"/>
    <property type="match status" value="1"/>
</dbReference>
<proteinExistence type="inferred from homology"/>
<dbReference type="GO" id="GO:0051287">
    <property type="term" value="F:NAD binding"/>
    <property type="evidence" value="ECO:0007669"/>
    <property type="project" value="InterPro"/>
</dbReference>
<dbReference type="EMBL" id="CP046915">
    <property type="protein sequence ID" value="QGZ65781.1"/>
    <property type="molecule type" value="Genomic_DNA"/>
</dbReference>
<evidence type="ECO:0000259" key="5">
    <source>
        <dbReference type="Pfam" id="PF00389"/>
    </source>
</evidence>
<dbReference type="KEGG" id="pacs:FAZ98_27065"/>
<dbReference type="Proteomes" id="UP000433577">
    <property type="component" value="Chromosome 3"/>
</dbReference>
<evidence type="ECO:0000256" key="4">
    <source>
        <dbReference type="RuleBase" id="RU003719"/>
    </source>
</evidence>
<comment type="similarity">
    <text evidence="1 4">Belongs to the D-isomer specific 2-hydroxyacid dehydrogenase family.</text>
</comment>
<name>A0A7Z2JIJ5_9BURK</name>
<dbReference type="PANTHER" id="PTHR43761">
    <property type="entry name" value="D-ISOMER SPECIFIC 2-HYDROXYACID DEHYDROGENASE FAMILY PROTEIN (AFU_ORTHOLOGUE AFUA_1G13630)"/>
    <property type="match status" value="1"/>
</dbReference>
<evidence type="ECO:0000256" key="2">
    <source>
        <dbReference type="ARBA" id="ARBA00023002"/>
    </source>
</evidence>
<keyword evidence="2 4" id="KW-0560">Oxidoreductase</keyword>
<dbReference type="CDD" id="cd05299">
    <property type="entry name" value="CtBP_dh"/>
    <property type="match status" value="1"/>
</dbReference>
<sequence length="316" mass="35013">MIDDGYGSYDTERRILAEVQADVEIVPCRGDAARVLEAARDAHALLVRESPVTAQVIEAMRHGRAIVRYGIGVDNVDLEAARAKRIYVANVPDYGVEEVSDQALTLLMAVARHTVRRDRDVRAGAWNVSREQKMYRIAGRTLGLVGYGRIARAFERKMRGMGVARVLVHDPYFDVTLANGVECVDLDTLCAQSDYISLHSPLTEATRKLIDTRRLALMKPTTILVNTARGGLIDEAALVSALQRHVIFGAGIDVFEHEPPRADHPLFACENAVLSDHTGWYSEDSVAELQQKAALDVARVLGGERPKYWVNPWKDA</sequence>
<keyword evidence="3" id="KW-0520">NAD</keyword>
<dbReference type="GO" id="GO:0016616">
    <property type="term" value="F:oxidoreductase activity, acting on the CH-OH group of donors, NAD or NADP as acceptor"/>
    <property type="evidence" value="ECO:0007669"/>
    <property type="project" value="InterPro"/>
</dbReference>
<dbReference type="InterPro" id="IPR006140">
    <property type="entry name" value="D-isomer_DH_NAD-bd"/>
</dbReference>
<reference evidence="7 8" key="1">
    <citation type="submission" date="2019-12" db="EMBL/GenBank/DDBJ databases">
        <title>Paraburkholderia acidiphila 7Q-K02 sp. nov and Paraburkholderia acidisoli DHF22 sp. nov., two strains isolated from forest soil.</title>
        <authorList>
            <person name="Gao Z."/>
            <person name="Qiu L."/>
        </authorList>
    </citation>
    <scope>NUCLEOTIDE SEQUENCE [LARGE SCALE GENOMIC DNA]</scope>
    <source>
        <strain evidence="7 8">DHF22</strain>
    </source>
</reference>
<organism evidence="7 8">
    <name type="scientific">Paraburkholderia acidisoli</name>
    <dbReference type="NCBI Taxonomy" id="2571748"/>
    <lineage>
        <taxon>Bacteria</taxon>
        <taxon>Pseudomonadati</taxon>
        <taxon>Pseudomonadota</taxon>
        <taxon>Betaproteobacteria</taxon>
        <taxon>Burkholderiales</taxon>
        <taxon>Burkholderiaceae</taxon>
        <taxon>Paraburkholderia</taxon>
    </lineage>
</organism>
<dbReference type="InterPro" id="IPR043322">
    <property type="entry name" value="CtBP"/>
</dbReference>
<dbReference type="Gene3D" id="3.40.50.720">
    <property type="entry name" value="NAD(P)-binding Rossmann-like Domain"/>
    <property type="match status" value="2"/>
</dbReference>
<dbReference type="GO" id="GO:0003714">
    <property type="term" value="F:transcription corepressor activity"/>
    <property type="evidence" value="ECO:0007669"/>
    <property type="project" value="InterPro"/>
</dbReference>
<evidence type="ECO:0000256" key="1">
    <source>
        <dbReference type="ARBA" id="ARBA00005854"/>
    </source>
</evidence>
<feature type="domain" description="D-isomer specific 2-hydroxyacid dehydrogenase catalytic" evidence="5">
    <location>
        <begin position="16"/>
        <end position="311"/>
    </location>
</feature>
<dbReference type="AlphaFoldDB" id="A0A7Z2JIJ5"/>
<dbReference type="Pfam" id="PF00389">
    <property type="entry name" value="2-Hacid_dh"/>
    <property type="match status" value="1"/>
</dbReference>
<keyword evidence="8" id="KW-1185">Reference proteome</keyword>
<evidence type="ECO:0000313" key="7">
    <source>
        <dbReference type="EMBL" id="QGZ65781.1"/>
    </source>
</evidence>
<dbReference type="PANTHER" id="PTHR43761:SF1">
    <property type="entry name" value="D-ISOMER SPECIFIC 2-HYDROXYACID DEHYDROGENASE CATALYTIC DOMAIN-CONTAINING PROTEIN-RELATED"/>
    <property type="match status" value="1"/>
</dbReference>
<feature type="domain" description="D-isomer specific 2-hydroxyacid dehydrogenase NAD-binding" evidence="6">
    <location>
        <begin position="104"/>
        <end position="279"/>
    </location>
</feature>
<dbReference type="InterPro" id="IPR036291">
    <property type="entry name" value="NAD(P)-bd_dom_sf"/>
</dbReference>
<dbReference type="FunFam" id="3.40.50.720:FF:000203">
    <property type="entry name" value="D-3-phosphoglycerate dehydrogenase (SerA)"/>
    <property type="match status" value="1"/>
</dbReference>
<protein>
    <submittedName>
        <fullName evidence="7">C-terminal binding protein</fullName>
    </submittedName>
</protein>
<evidence type="ECO:0000256" key="3">
    <source>
        <dbReference type="ARBA" id="ARBA00023027"/>
    </source>
</evidence>
<dbReference type="PROSITE" id="PS00671">
    <property type="entry name" value="D_2_HYDROXYACID_DH_3"/>
    <property type="match status" value="1"/>
</dbReference>
<dbReference type="InterPro" id="IPR006139">
    <property type="entry name" value="D-isomer_2_OHA_DH_cat_dom"/>
</dbReference>
<gene>
    <name evidence="7" type="ORF">FAZ98_27065</name>
</gene>